<comment type="subcellular location">
    <subcellularLocation>
        <location evidence="1">Nucleus</location>
    </subcellularLocation>
</comment>
<keyword evidence="4" id="KW-0378">Hydrolase</keyword>
<dbReference type="FunFam" id="3.40.50.300:FF:000772">
    <property type="entry name" value="ATP-dependent DNA helicase Q4"/>
    <property type="match status" value="1"/>
</dbReference>
<evidence type="ECO:0000313" key="19">
    <source>
        <dbReference type="Proteomes" id="UP001168990"/>
    </source>
</evidence>
<name>A0AA39FXW1_9HYME</name>
<sequence length="1480" mass="165868">MSSLDDPKIKSKYQKCKYKVKRWESDFMEKYGRRPNKNNIREADVSIKEAYKTYWELKTQALEETLLDITFSDEIGTNVSENSSFDKVLTSTNNENHVNKSINPSPLKNIENIVPEASPLKQNSIINSPLKKDTTNVEGVWGDHLNKDNVAPKKEKRIPFGKSSSFQLSQNKFTSLSFAKRNPRKSLSTSRLKSKSSQMNKSVDQIQSSSDVKLDEIIHDKQSLLGESIKIIHQDAKITSQPLNPIQELINGAPKIAERHINTGWLERCSENNNLEPITPIQKRLSGISDSGIESVDLSDHTSPEVNKDDSVVMSDDDDFVCNSETEEESKSKRIRNWRKALLDNVNQPTKRLRTESTCEINNSPLRNHLSSNNKDHFVSKIVDNFNDKSIESDEMKKSDNLTKIIDFKTIDETKQKAMNEIPARKVNVNDSNDEIEKPKTRKRVARVTRAKSQTTKNKKASEVVQKRKPAPVKRRIRRSARKNVSCDDDDDDDNDDDEVVTNNTQSPEIPIYSVESLEVTPRIALPIDTKGNLIDEFSQSIINEASTGATIKTATKPRSAMTAKEKLEAKVAAGKVNENFVRINLKKKVFSRGKKSFNFSRYKKNEWKQKKKGLASSEGSLDLADLAEKNICFKCGDSGHIGNKCPALKSDELLPLDENEPSDYPTLEEAEEMASKEAILAHAHRIEKLPKCPSFKNSVAEKFDDNSTIENDEFECFDDIDVAEELESDKTTKLVGHKIPQDLIDILLPPVNGKIDPLYPATADGKIIETPNEVFEALKMFGHKCFRPGQEKAIMRILTGQSTLVTLSTGSGKSLCYQLPAYLYAKRSHCITLVVSPLVSLMDDQVTGIPGFISAAALHTGQTPKVREKIMETIKEGKLDILLVSPEAIVAGGKSTGFGSLLRQLPPIAFVCIDEAHCISQWSHNFRPSYLMICRVLMEKMGVKTILGLTATATKSTAESIVSHLRIHDGMDGVISDIPLPDNLTLTVSKDDQRDRALINLLRSKRFEKCNSVIIYCTRRDECTRIAGILRVSLQDIVNSTESKSKAKISPIAEAYHAGLVASRRKIIQKAFMKGDTRIVVATVAFGMGINKSNIRSVIHYNMPSSFEGYVQEVGRAGRDNLPAHCHLFLSPKEDSDKWELRRHIFADGVDRHTIRRLLQKIFISCSCATSGKKCPGHEVAIPIDETVRTLDISEETISTLLCYLELHPKKFITVLSSVYVNAKVSSYNGPKALKIAAQSSPPLAMAIALNKKNGNDCENSSIIEFPVVDIAATIGWDSGVVKNHLKNLEWIKKPDGKYKRSSISVRYDTLGLRVRAPGDLSDAELDEALDALYERSRTQQTSALQQLSAIYSSLNKYSHSGVKDCVELNEEIVVKSEELKNTIRQYFQSSSPLAAFDIKPEIGNKENEDQIVSDIRSLICSYRDNNFTGRAVARIFHGIQSPNYSALTWSRCRFWRAHLPTDFNWIVQIATREILSMR</sequence>
<protein>
    <recommendedName>
        <fullName evidence="11">DNA 3'-5' helicase</fullName>
        <ecNumber evidence="11">5.6.2.4</ecNumber>
    </recommendedName>
</protein>
<dbReference type="GO" id="GO:0009378">
    <property type="term" value="F:four-way junction helicase activity"/>
    <property type="evidence" value="ECO:0007669"/>
    <property type="project" value="TreeGrafter"/>
</dbReference>
<feature type="region of interest" description="Disordered" evidence="14">
    <location>
        <begin position="177"/>
        <end position="210"/>
    </location>
</feature>
<evidence type="ECO:0000256" key="4">
    <source>
        <dbReference type="ARBA" id="ARBA00022801"/>
    </source>
</evidence>
<evidence type="ECO:0000256" key="8">
    <source>
        <dbReference type="ARBA" id="ARBA00023235"/>
    </source>
</evidence>
<dbReference type="Gene3D" id="1.10.10.1460">
    <property type="match status" value="1"/>
</dbReference>
<feature type="compositionally biased region" description="Basic residues" evidence="14">
    <location>
        <begin position="440"/>
        <end position="450"/>
    </location>
</feature>
<evidence type="ECO:0000256" key="1">
    <source>
        <dbReference type="ARBA" id="ARBA00004123"/>
    </source>
</evidence>
<feature type="region of interest" description="Disordered" evidence="14">
    <location>
        <begin position="295"/>
        <end position="333"/>
    </location>
</feature>
<feature type="compositionally biased region" description="Acidic residues" evidence="14">
    <location>
        <begin position="315"/>
        <end position="328"/>
    </location>
</feature>
<dbReference type="SMART" id="SM00487">
    <property type="entry name" value="DEXDc"/>
    <property type="match status" value="1"/>
</dbReference>
<evidence type="ECO:0000256" key="12">
    <source>
        <dbReference type="ARBA" id="ARBA00049360"/>
    </source>
</evidence>
<keyword evidence="6" id="KW-0067">ATP-binding</keyword>
<keyword evidence="8" id="KW-0413">Isomerase</keyword>
<dbReference type="Gene3D" id="3.40.50.300">
    <property type="entry name" value="P-loop containing nucleotide triphosphate hydrolases"/>
    <property type="match status" value="2"/>
</dbReference>
<dbReference type="CDD" id="cd18018">
    <property type="entry name" value="DEXHc_RecQ4-like"/>
    <property type="match status" value="1"/>
</dbReference>
<reference evidence="18" key="2">
    <citation type="submission" date="2023-03" db="EMBL/GenBank/DDBJ databases">
        <authorList>
            <person name="Inwood S.N."/>
            <person name="Skelly J.G."/>
            <person name="Guhlin J."/>
            <person name="Harrop T.W.R."/>
            <person name="Goldson S.G."/>
            <person name="Dearden P.K."/>
        </authorList>
    </citation>
    <scope>NUCLEOTIDE SEQUENCE</scope>
    <source>
        <strain evidence="18">Irish</strain>
        <tissue evidence="18">Whole body</tissue>
    </source>
</reference>
<dbReference type="PANTHER" id="PTHR13710:SF108">
    <property type="entry name" value="ATP-DEPENDENT DNA HELICASE Q4"/>
    <property type="match status" value="1"/>
</dbReference>
<keyword evidence="9" id="KW-0539">Nucleus</keyword>
<gene>
    <name evidence="18" type="ORF">PV328_001331</name>
</gene>
<dbReference type="EMBL" id="JAQQBS010000001">
    <property type="protein sequence ID" value="KAK0177259.1"/>
    <property type="molecule type" value="Genomic_DNA"/>
</dbReference>
<dbReference type="PROSITE" id="PS51194">
    <property type="entry name" value="HELICASE_CTER"/>
    <property type="match status" value="1"/>
</dbReference>
<dbReference type="InterPro" id="IPR011545">
    <property type="entry name" value="DEAD/DEAH_box_helicase_dom"/>
</dbReference>
<dbReference type="Pfam" id="PF00271">
    <property type="entry name" value="Helicase_C"/>
    <property type="match status" value="1"/>
</dbReference>
<keyword evidence="13" id="KW-0479">Metal-binding</keyword>
<feature type="domain" description="Helicase C-terminal" evidence="17">
    <location>
        <begin position="994"/>
        <end position="1164"/>
    </location>
</feature>
<evidence type="ECO:0000256" key="9">
    <source>
        <dbReference type="ARBA" id="ARBA00023242"/>
    </source>
</evidence>
<feature type="compositionally biased region" description="Basic residues" evidence="14">
    <location>
        <begin position="467"/>
        <end position="482"/>
    </location>
</feature>
<dbReference type="SUPFAM" id="SSF52540">
    <property type="entry name" value="P-loop containing nucleoside triphosphate hydrolases"/>
    <property type="match status" value="1"/>
</dbReference>
<evidence type="ECO:0000256" key="2">
    <source>
        <dbReference type="ARBA" id="ARBA00005446"/>
    </source>
</evidence>
<comment type="similarity">
    <text evidence="2">Belongs to the helicase family. RecQ subfamily.</text>
</comment>
<dbReference type="Proteomes" id="UP001168990">
    <property type="component" value="Unassembled WGS sequence"/>
</dbReference>
<dbReference type="SMART" id="SM00490">
    <property type="entry name" value="HELICc"/>
    <property type="match status" value="1"/>
</dbReference>
<dbReference type="NCBIfam" id="TIGR00614">
    <property type="entry name" value="recQ_fam"/>
    <property type="match status" value="1"/>
</dbReference>
<dbReference type="InterPro" id="IPR001650">
    <property type="entry name" value="Helicase_C-like"/>
</dbReference>
<dbReference type="GO" id="GO:0005694">
    <property type="term" value="C:chromosome"/>
    <property type="evidence" value="ECO:0007669"/>
    <property type="project" value="TreeGrafter"/>
</dbReference>
<feature type="compositionally biased region" description="Low complexity" evidence="14">
    <location>
        <begin position="185"/>
        <end position="197"/>
    </location>
</feature>
<evidence type="ECO:0000256" key="14">
    <source>
        <dbReference type="SAM" id="MobiDB-lite"/>
    </source>
</evidence>
<evidence type="ECO:0000259" key="17">
    <source>
        <dbReference type="PROSITE" id="PS51194"/>
    </source>
</evidence>
<comment type="catalytic activity">
    <reaction evidence="12">
        <text>ATP + H2O = ADP + phosphate + H(+)</text>
        <dbReference type="Rhea" id="RHEA:13065"/>
        <dbReference type="ChEBI" id="CHEBI:15377"/>
        <dbReference type="ChEBI" id="CHEBI:15378"/>
        <dbReference type="ChEBI" id="CHEBI:30616"/>
        <dbReference type="ChEBI" id="CHEBI:43474"/>
        <dbReference type="ChEBI" id="CHEBI:456216"/>
    </reaction>
</comment>
<feature type="domain" description="CCHC-type" evidence="15">
    <location>
        <begin position="633"/>
        <end position="647"/>
    </location>
</feature>
<evidence type="ECO:0000259" key="15">
    <source>
        <dbReference type="PROSITE" id="PS50158"/>
    </source>
</evidence>
<organism evidence="18 19">
    <name type="scientific">Microctonus aethiopoides</name>
    <dbReference type="NCBI Taxonomy" id="144406"/>
    <lineage>
        <taxon>Eukaryota</taxon>
        <taxon>Metazoa</taxon>
        <taxon>Ecdysozoa</taxon>
        <taxon>Arthropoda</taxon>
        <taxon>Hexapoda</taxon>
        <taxon>Insecta</taxon>
        <taxon>Pterygota</taxon>
        <taxon>Neoptera</taxon>
        <taxon>Endopterygota</taxon>
        <taxon>Hymenoptera</taxon>
        <taxon>Apocrita</taxon>
        <taxon>Ichneumonoidea</taxon>
        <taxon>Braconidae</taxon>
        <taxon>Euphorinae</taxon>
        <taxon>Microctonus</taxon>
    </lineage>
</organism>
<dbReference type="GO" id="GO:0043138">
    <property type="term" value="F:3'-5' DNA helicase activity"/>
    <property type="evidence" value="ECO:0007669"/>
    <property type="project" value="UniProtKB-EC"/>
</dbReference>
<feature type="region of interest" description="Disordered" evidence="14">
    <location>
        <begin position="431"/>
        <end position="507"/>
    </location>
</feature>
<dbReference type="Pfam" id="PF00270">
    <property type="entry name" value="DEAD"/>
    <property type="match status" value="1"/>
</dbReference>
<keyword evidence="5" id="KW-0347">Helicase</keyword>
<evidence type="ECO:0000259" key="16">
    <source>
        <dbReference type="PROSITE" id="PS51192"/>
    </source>
</evidence>
<dbReference type="GO" id="GO:0005634">
    <property type="term" value="C:nucleus"/>
    <property type="evidence" value="ECO:0007669"/>
    <property type="project" value="UniProtKB-SubCell"/>
</dbReference>
<dbReference type="GO" id="GO:0003677">
    <property type="term" value="F:DNA binding"/>
    <property type="evidence" value="ECO:0007669"/>
    <property type="project" value="UniProtKB-KW"/>
</dbReference>
<evidence type="ECO:0000256" key="7">
    <source>
        <dbReference type="ARBA" id="ARBA00023125"/>
    </source>
</evidence>
<keyword evidence="7" id="KW-0238">DNA-binding</keyword>
<evidence type="ECO:0000256" key="13">
    <source>
        <dbReference type="PROSITE-ProRule" id="PRU00047"/>
    </source>
</evidence>
<dbReference type="PANTHER" id="PTHR13710">
    <property type="entry name" value="DNA HELICASE RECQ FAMILY MEMBER"/>
    <property type="match status" value="1"/>
</dbReference>
<dbReference type="EC" id="5.6.2.4" evidence="11"/>
<dbReference type="GO" id="GO:0005737">
    <property type="term" value="C:cytoplasm"/>
    <property type="evidence" value="ECO:0007669"/>
    <property type="project" value="TreeGrafter"/>
</dbReference>
<evidence type="ECO:0000256" key="6">
    <source>
        <dbReference type="ARBA" id="ARBA00022840"/>
    </source>
</evidence>
<reference evidence="18" key="1">
    <citation type="journal article" date="2023" name="bioRxiv">
        <title>Scaffold-level genome assemblies of two parasitoid biocontrol wasps reveal the parthenogenesis mechanism and an associated novel virus.</title>
        <authorList>
            <person name="Inwood S."/>
            <person name="Skelly J."/>
            <person name="Guhlin J."/>
            <person name="Harrop T."/>
            <person name="Goldson S."/>
            <person name="Dearden P."/>
        </authorList>
    </citation>
    <scope>NUCLEOTIDE SEQUENCE</scope>
    <source>
        <strain evidence="18">Irish</strain>
        <tissue evidence="18">Whole body</tissue>
    </source>
</reference>
<dbReference type="GO" id="GO:0000724">
    <property type="term" value="P:double-strand break repair via homologous recombination"/>
    <property type="evidence" value="ECO:0007669"/>
    <property type="project" value="TreeGrafter"/>
</dbReference>
<dbReference type="InterPro" id="IPR001878">
    <property type="entry name" value="Znf_CCHC"/>
</dbReference>
<evidence type="ECO:0000313" key="18">
    <source>
        <dbReference type="EMBL" id="KAK0177259.1"/>
    </source>
</evidence>
<comment type="catalytic activity">
    <reaction evidence="10">
        <text>Couples ATP hydrolysis with the unwinding of duplex DNA by translocating in the 3'-5' direction.</text>
        <dbReference type="EC" id="5.6.2.4"/>
    </reaction>
</comment>
<keyword evidence="3" id="KW-0547">Nucleotide-binding</keyword>
<feature type="domain" description="Helicase ATP-binding" evidence="16">
    <location>
        <begin position="795"/>
        <end position="972"/>
    </location>
</feature>
<feature type="compositionally biased region" description="Basic and acidic residues" evidence="14">
    <location>
        <begin position="298"/>
        <end position="311"/>
    </location>
</feature>
<evidence type="ECO:0000256" key="11">
    <source>
        <dbReference type="ARBA" id="ARBA00034808"/>
    </source>
</evidence>
<dbReference type="PROSITE" id="PS50158">
    <property type="entry name" value="ZF_CCHC"/>
    <property type="match status" value="1"/>
</dbReference>
<keyword evidence="13" id="KW-0862">Zinc</keyword>
<dbReference type="GO" id="GO:0005524">
    <property type="term" value="F:ATP binding"/>
    <property type="evidence" value="ECO:0007669"/>
    <property type="project" value="UniProtKB-KW"/>
</dbReference>
<evidence type="ECO:0000256" key="3">
    <source>
        <dbReference type="ARBA" id="ARBA00022741"/>
    </source>
</evidence>
<dbReference type="InterPro" id="IPR004589">
    <property type="entry name" value="DNA_helicase_ATP-dep_RecQ"/>
</dbReference>
<dbReference type="CDD" id="cd22289">
    <property type="entry name" value="RecQL4_SLD2_NTD"/>
    <property type="match status" value="1"/>
</dbReference>
<dbReference type="PROSITE" id="PS51192">
    <property type="entry name" value="HELICASE_ATP_BIND_1"/>
    <property type="match status" value="1"/>
</dbReference>
<keyword evidence="13" id="KW-0863">Zinc-finger</keyword>
<accession>A0AA39FXW1</accession>
<proteinExistence type="inferred from homology"/>
<dbReference type="InterPro" id="IPR027417">
    <property type="entry name" value="P-loop_NTPase"/>
</dbReference>
<dbReference type="InterPro" id="IPR014001">
    <property type="entry name" value="Helicase_ATP-bd"/>
</dbReference>
<feature type="compositionally biased region" description="Acidic residues" evidence="14">
    <location>
        <begin position="487"/>
        <end position="500"/>
    </location>
</feature>
<feature type="compositionally biased region" description="Polar residues" evidence="14">
    <location>
        <begin position="198"/>
        <end position="210"/>
    </location>
</feature>
<dbReference type="GO" id="GO:0016787">
    <property type="term" value="F:hydrolase activity"/>
    <property type="evidence" value="ECO:0007669"/>
    <property type="project" value="UniProtKB-KW"/>
</dbReference>
<evidence type="ECO:0000256" key="10">
    <source>
        <dbReference type="ARBA" id="ARBA00034617"/>
    </source>
</evidence>
<evidence type="ECO:0000256" key="5">
    <source>
        <dbReference type="ARBA" id="ARBA00022806"/>
    </source>
</evidence>
<keyword evidence="19" id="KW-1185">Reference proteome</keyword>
<comment type="caution">
    <text evidence="18">The sequence shown here is derived from an EMBL/GenBank/DDBJ whole genome shotgun (WGS) entry which is preliminary data.</text>
</comment>
<dbReference type="GO" id="GO:0008270">
    <property type="term" value="F:zinc ion binding"/>
    <property type="evidence" value="ECO:0007669"/>
    <property type="project" value="UniProtKB-KW"/>
</dbReference>